<evidence type="ECO:0000256" key="1">
    <source>
        <dbReference type="SAM" id="MobiDB-lite"/>
    </source>
</evidence>
<protein>
    <recommendedName>
        <fullName evidence="4">F-box domain-containing protein</fullName>
    </recommendedName>
</protein>
<gene>
    <name evidence="2" type="ORF">EJ02DRAFT_461351</name>
</gene>
<evidence type="ECO:0000313" key="2">
    <source>
        <dbReference type="EMBL" id="KAF1947812.1"/>
    </source>
</evidence>
<dbReference type="EMBL" id="ML975997">
    <property type="protein sequence ID" value="KAF1947812.1"/>
    <property type="molecule type" value="Genomic_DNA"/>
</dbReference>
<proteinExistence type="predicted"/>
<dbReference type="OrthoDB" id="10301433at2759"/>
<evidence type="ECO:0008006" key="4">
    <source>
        <dbReference type="Google" id="ProtNLM"/>
    </source>
</evidence>
<keyword evidence="3" id="KW-1185">Reference proteome</keyword>
<dbReference type="SUPFAM" id="SSF52047">
    <property type="entry name" value="RNI-like"/>
    <property type="match status" value="1"/>
</dbReference>
<dbReference type="AlphaFoldDB" id="A0A6A5T7K0"/>
<dbReference type="Proteomes" id="UP000800038">
    <property type="component" value="Unassembled WGS sequence"/>
</dbReference>
<organism evidence="2 3">
    <name type="scientific">Clathrospora elynae</name>
    <dbReference type="NCBI Taxonomy" id="706981"/>
    <lineage>
        <taxon>Eukaryota</taxon>
        <taxon>Fungi</taxon>
        <taxon>Dikarya</taxon>
        <taxon>Ascomycota</taxon>
        <taxon>Pezizomycotina</taxon>
        <taxon>Dothideomycetes</taxon>
        <taxon>Pleosporomycetidae</taxon>
        <taxon>Pleosporales</taxon>
        <taxon>Diademaceae</taxon>
        <taxon>Clathrospora</taxon>
    </lineage>
</organism>
<reference evidence="2" key="1">
    <citation type="journal article" date="2020" name="Stud. Mycol.">
        <title>101 Dothideomycetes genomes: a test case for predicting lifestyles and emergence of pathogens.</title>
        <authorList>
            <person name="Haridas S."/>
            <person name="Albert R."/>
            <person name="Binder M."/>
            <person name="Bloem J."/>
            <person name="Labutti K."/>
            <person name="Salamov A."/>
            <person name="Andreopoulos B."/>
            <person name="Baker S."/>
            <person name="Barry K."/>
            <person name="Bills G."/>
            <person name="Bluhm B."/>
            <person name="Cannon C."/>
            <person name="Castanera R."/>
            <person name="Culley D."/>
            <person name="Daum C."/>
            <person name="Ezra D."/>
            <person name="Gonzalez J."/>
            <person name="Henrissat B."/>
            <person name="Kuo A."/>
            <person name="Liang C."/>
            <person name="Lipzen A."/>
            <person name="Lutzoni F."/>
            <person name="Magnuson J."/>
            <person name="Mondo S."/>
            <person name="Nolan M."/>
            <person name="Ohm R."/>
            <person name="Pangilinan J."/>
            <person name="Park H.-J."/>
            <person name="Ramirez L."/>
            <person name="Alfaro M."/>
            <person name="Sun H."/>
            <person name="Tritt A."/>
            <person name="Yoshinaga Y."/>
            <person name="Zwiers L.-H."/>
            <person name="Turgeon B."/>
            <person name="Goodwin S."/>
            <person name="Spatafora J."/>
            <person name="Crous P."/>
            <person name="Grigoriev I."/>
        </authorList>
    </citation>
    <scope>NUCLEOTIDE SEQUENCE</scope>
    <source>
        <strain evidence="2">CBS 161.51</strain>
    </source>
</reference>
<name>A0A6A5T7K0_9PLEO</name>
<feature type="compositionally biased region" description="Polar residues" evidence="1">
    <location>
        <begin position="1"/>
        <end position="19"/>
    </location>
</feature>
<sequence>MENLSQPEHSRKLASTPQLYNHLGRPSQLNRKCHTIWKFLTSTMSANTGGPLGFADIPLPAPEPVFSPFPIELANNTGQYLTDRNDLFALRRTCRFYRSITAPLLAPFIMAKLSHLRVLTTEKGLQTLFGLTSTPEWRSCIASIELVESGLVAPAQRDCYTRQAPALLKEIFGDLKTVEALEEIYIGAKDNSYRHEVGLKHLMRDVGFDHIGSWLLRQQINRHIYRDVPFPQLTTLDLRAYTITNEALISFLGRIEKTIRSIGFRGIQLSLDTWSSVFEALTKLEKLNTLSLGRVLETRRAAIPSNLDDGGYVWSTEATSRRQDHMPRYLSVGKGSCPFACRRRAGWQQSAWYSFSGIPDHLPSYN</sequence>
<accession>A0A6A5T7K0</accession>
<evidence type="ECO:0000313" key="3">
    <source>
        <dbReference type="Proteomes" id="UP000800038"/>
    </source>
</evidence>
<feature type="region of interest" description="Disordered" evidence="1">
    <location>
        <begin position="1"/>
        <end position="25"/>
    </location>
</feature>